<keyword evidence="5 11" id="KW-0812">Transmembrane</keyword>
<dbReference type="GO" id="GO:0016020">
    <property type="term" value="C:membrane"/>
    <property type="evidence" value="ECO:0007669"/>
    <property type="project" value="UniProtKB-SubCell"/>
</dbReference>
<evidence type="ECO:0000256" key="2">
    <source>
        <dbReference type="ARBA" id="ARBA00004141"/>
    </source>
</evidence>
<keyword evidence="10 11" id="KW-0472">Membrane</keyword>
<reference evidence="14" key="1">
    <citation type="submission" date="2013-09" db="EMBL/GenBank/DDBJ databases">
        <title>Corchorus olitorius genome sequencing.</title>
        <authorList>
            <person name="Alam M."/>
            <person name="Haque M.S."/>
            <person name="Islam M.S."/>
            <person name="Emdad E.M."/>
            <person name="Islam M.M."/>
            <person name="Ahmed B."/>
            <person name="Halim A."/>
            <person name="Hossen Q.M.M."/>
            <person name="Hossain M.Z."/>
            <person name="Ahmed R."/>
            <person name="Khan M.M."/>
            <person name="Islam R."/>
            <person name="Rashid M.M."/>
            <person name="Khan S.A."/>
            <person name="Rahman M.S."/>
            <person name="Alam M."/>
            <person name="Yahiya A.S."/>
            <person name="Khan M.S."/>
            <person name="Azam M.S."/>
            <person name="Haque T."/>
            <person name="Lashkar M.Z.H."/>
            <person name="Akhand A.I."/>
            <person name="Morshed G."/>
            <person name="Roy S."/>
            <person name="Uddin K.S."/>
            <person name="Rabeya T."/>
            <person name="Hossain A.S."/>
            <person name="Chowdhury A."/>
            <person name="Snigdha A.R."/>
            <person name="Mortoza M.S."/>
            <person name="Matin S.A."/>
            <person name="Hoque S.M.E."/>
            <person name="Islam M.K."/>
            <person name="Roy D.K."/>
            <person name="Haider R."/>
            <person name="Moosa M.M."/>
            <person name="Elias S.M."/>
            <person name="Hasan A.M."/>
            <person name="Jahan S."/>
            <person name="Shafiuddin M."/>
            <person name="Mahmood N."/>
            <person name="Shommy N.S."/>
        </authorList>
    </citation>
    <scope>NUCLEOTIDE SEQUENCE [LARGE SCALE GENOMIC DNA]</scope>
    <source>
        <strain evidence="14">cv. O-4</strain>
    </source>
</reference>
<dbReference type="AlphaFoldDB" id="A0A1R3HQB7"/>
<keyword evidence="9" id="KW-0408">Iron</keyword>
<gene>
    <name evidence="13" type="ORF">COLO4_27596</name>
</gene>
<keyword evidence="3" id="KW-0813">Transport</keyword>
<sequence>MAIKSRSYQVSATPVVVLGQLLIISVATLVFVWILKFREGLAFKSANQFKLFNLHPFLMVIGFILVAGEVFKFQNETDTPDMYTLHSWLGMIAICLFGAQWLLAFFSFIFPRAESSSRAGYRPWHVFVAVGLTVVLPGSY</sequence>
<dbReference type="InterPro" id="IPR043205">
    <property type="entry name" value="CYB561/CYBRD1-like"/>
</dbReference>
<evidence type="ECO:0000256" key="11">
    <source>
        <dbReference type="SAM" id="Phobius"/>
    </source>
</evidence>
<evidence type="ECO:0000313" key="13">
    <source>
        <dbReference type="EMBL" id="OMO72538.1"/>
    </source>
</evidence>
<protein>
    <submittedName>
        <fullName evidence="13">Cytochrome b561, eukaryote</fullName>
    </submittedName>
</protein>
<dbReference type="GO" id="GO:0046872">
    <property type="term" value="F:metal ion binding"/>
    <property type="evidence" value="ECO:0007669"/>
    <property type="project" value="UniProtKB-KW"/>
</dbReference>
<comment type="subcellular location">
    <subcellularLocation>
        <location evidence="2">Membrane</location>
        <topology evidence="2">Multi-pass membrane protein</topology>
    </subcellularLocation>
</comment>
<feature type="transmembrane region" description="Helical" evidence="11">
    <location>
        <begin position="49"/>
        <end position="68"/>
    </location>
</feature>
<evidence type="ECO:0000256" key="10">
    <source>
        <dbReference type="ARBA" id="ARBA00023136"/>
    </source>
</evidence>
<organism evidence="13 14">
    <name type="scientific">Corchorus olitorius</name>
    <dbReference type="NCBI Taxonomy" id="93759"/>
    <lineage>
        <taxon>Eukaryota</taxon>
        <taxon>Viridiplantae</taxon>
        <taxon>Streptophyta</taxon>
        <taxon>Embryophyta</taxon>
        <taxon>Tracheophyta</taxon>
        <taxon>Spermatophyta</taxon>
        <taxon>Magnoliopsida</taxon>
        <taxon>eudicotyledons</taxon>
        <taxon>Gunneridae</taxon>
        <taxon>Pentapetalae</taxon>
        <taxon>rosids</taxon>
        <taxon>malvids</taxon>
        <taxon>Malvales</taxon>
        <taxon>Malvaceae</taxon>
        <taxon>Grewioideae</taxon>
        <taxon>Apeibeae</taxon>
        <taxon>Corchorus</taxon>
    </lineage>
</organism>
<dbReference type="InterPro" id="IPR006593">
    <property type="entry name" value="Cyt_b561/ferric_Rdtase_TM"/>
</dbReference>
<dbReference type="STRING" id="93759.A0A1R3HQB7"/>
<feature type="transmembrane region" description="Helical" evidence="11">
    <location>
        <begin position="88"/>
        <end position="110"/>
    </location>
</feature>
<evidence type="ECO:0000256" key="7">
    <source>
        <dbReference type="ARBA" id="ARBA00022982"/>
    </source>
</evidence>
<evidence type="ECO:0000256" key="4">
    <source>
        <dbReference type="ARBA" id="ARBA00022617"/>
    </source>
</evidence>
<comment type="cofactor">
    <cofactor evidence="1">
        <name>heme b</name>
        <dbReference type="ChEBI" id="CHEBI:60344"/>
    </cofactor>
</comment>
<evidence type="ECO:0000256" key="9">
    <source>
        <dbReference type="ARBA" id="ARBA00023004"/>
    </source>
</evidence>
<keyword evidence="4" id="KW-0349">Heme</keyword>
<feature type="transmembrane region" description="Helical" evidence="11">
    <location>
        <begin position="15"/>
        <end position="37"/>
    </location>
</feature>
<evidence type="ECO:0000256" key="8">
    <source>
        <dbReference type="ARBA" id="ARBA00022989"/>
    </source>
</evidence>
<keyword evidence="14" id="KW-1185">Reference proteome</keyword>
<evidence type="ECO:0000256" key="6">
    <source>
        <dbReference type="ARBA" id="ARBA00022723"/>
    </source>
</evidence>
<accession>A0A1R3HQB7</accession>
<evidence type="ECO:0000256" key="3">
    <source>
        <dbReference type="ARBA" id="ARBA00022448"/>
    </source>
</evidence>
<evidence type="ECO:0000256" key="1">
    <source>
        <dbReference type="ARBA" id="ARBA00001970"/>
    </source>
</evidence>
<keyword evidence="8 11" id="KW-1133">Transmembrane helix</keyword>
<dbReference type="Pfam" id="PF03188">
    <property type="entry name" value="Cytochrom_B561"/>
    <property type="match status" value="1"/>
</dbReference>
<evidence type="ECO:0000259" key="12">
    <source>
        <dbReference type="PROSITE" id="PS50939"/>
    </source>
</evidence>
<proteinExistence type="predicted"/>
<feature type="domain" description="Cytochrome b561" evidence="12">
    <location>
        <begin position="1"/>
        <end position="140"/>
    </location>
</feature>
<dbReference type="PANTHER" id="PTHR10106:SF43">
    <property type="entry name" value="CYTOCHROME B561 FAMILY PROTEIN, EXPRESSED"/>
    <property type="match status" value="1"/>
</dbReference>
<dbReference type="OrthoDB" id="907479at2759"/>
<dbReference type="EMBL" id="AWUE01019634">
    <property type="protein sequence ID" value="OMO72538.1"/>
    <property type="molecule type" value="Genomic_DNA"/>
</dbReference>
<dbReference type="SMART" id="SM00665">
    <property type="entry name" value="B561"/>
    <property type="match status" value="1"/>
</dbReference>
<keyword evidence="7" id="KW-0249">Electron transport</keyword>
<evidence type="ECO:0000256" key="5">
    <source>
        <dbReference type="ARBA" id="ARBA00022692"/>
    </source>
</evidence>
<dbReference type="PROSITE" id="PS50939">
    <property type="entry name" value="CYTOCHROME_B561"/>
    <property type="match status" value="1"/>
</dbReference>
<dbReference type="PANTHER" id="PTHR10106">
    <property type="entry name" value="CYTOCHROME B561-RELATED"/>
    <property type="match status" value="1"/>
</dbReference>
<dbReference type="Proteomes" id="UP000187203">
    <property type="component" value="Unassembled WGS sequence"/>
</dbReference>
<evidence type="ECO:0000313" key="14">
    <source>
        <dbReference type="Proteomes" id="UP000187203"/>
    </source>
</evidence>
<name>A0A1R3HQB7_9ROSI</name>
<dbReference type="GO" id="GO:0016491">
    <property type="term" value="F:oxidoreductase activity"/>
    <property type="evidence" value="ECO:0007669"/>
    <property type="project" value="InterPro"/>
</dbReference>
<dbReference type="Gene3D" id="1.20.120.1770">
    <property type="match status" value="2"/>
</dbReference>
<keyword evidence="6" id="KW-0479">Metal-binding</keyword>
<comment type="caution">
    <text evidence="13">The sequence shown here is derived from an EMBL/GenBank/DDBJ whole genome shotgun (WGS) entry which is preliminary data.</text>
</comment>